<dbReference type="GO" id="GO:0004672">
    <property type="term" value="F:protein kinase activity"/>
    <property type="evidence" value="ECO:0007669"/>
    <property type="project" value="InterPro"/>
</dbReference>
<keyword evidence="8" id="KW-1185">Reference proteome</keyword>
<evidence type="ECO:0000256" key="4">
    <source>
        <dbReference type="ARBA" id="ARBA00023239"/>
    </source>
</evidence>
<dbReference type="InterPro" id="IPR000719">
    <property type="entry name" value="Prot_kinase_dom"/>
</dbReference>
<gene>
    <name evidence="7" type="ORF">Pcinc_042526</name>
</gene>
<evidence type="ECO:0000256" key="2">
    <source>
        <dbReference type="ARBA" id="ARBA00012202"/>
    </source>
</evidence>
<protein>
    <recommendedName>
        <fullName evidence="2">guanylate cyclase</fullName>
        <ecNumber evidence="2">4.6.1.2</ecNumber>
    </recommendedName>
</protein>
<evidence type="ECO:0000259" key="6">
    <source>
        <dbReference type="PROSITE" id="PS50011"/>
    </source>
</evidence>
<name>A0AAE1BKG1_PETCI</name>
<comment type="catalytic activity">
    <reaction evidence="1">
        <text>GTP = 3',5'-cyclic GMP + diphosphate</text>
        <dbReference type="Rhea" id="RHEA:13665"/>
        <dbReference type="ChEBI" id="CHEBI:33019"/>
        <dbReference type="ChEBI" id="CHEBI:37565"/>
        <dbReference type="ChEBI" id="CHEBI:57746"/>
        <dbReference type="EC" id="4.6.1.2"/>
    </reaction>
</comment>
<dbReference type="GO" id="GO:0004383">
    <property type="term" value="F:guanylate cyclase activity"/>
    <property type="evidence" value="ECO:0007669"/>
    <property type="project" value="UniProtKB-EC"/>
</dbReference>
<evidence type="ECO:0000256" key="3">
    <source>
        <dbReference type="ARBA" id="ARBA00022741"/>
    </source>
</evidence>
<dbReference type="EMBL" id="JAWQEG010008196">
    <property type="protein sequence ID" value="KAK3850789.1"/>
    <property type="molecule type" value="Genomic_DNA"/>
</dbReference>
<evidence type="ECO:0000313" key="8">
    <source>
        <dbReference type="Proteomes" id="UP001286313"/>
    </source>
</evidence>
<dbReference type="PANTHER" id="PTHR11920:SF494">
    <property type="entry name" value="ATRIAL NATRIURETIC PEPTIDE RECEPTOR 2"/>
    <property type="match status" value="1"/>
</dbReference>
<accession>A0AAE1BKG1</accession>
<dbReference type="Pfam" id="PF07714">
    <property type="entry name" value="PK_Tyr_Ser-Thr"/>
    <property type="match status" value="1"/>
</dbReference>
<feature type="domain" description="Protein kinase" evidence="6">
    <location>
        <begin position="1"/>
        <end position="197"/>
    </location>
</feature>
<keyword evidence="4" id="KW-0456">Lyase</keyword>
<organism evidence="7 8">
    <name type="scientific">Petrolisthes cinctipes</name>
    <name type="common">Flat porcelain crab</name>
    <dbReference type="NCBI Taxonomy" id="88211"/>
    <lineage>
        <taxon>Eukaryota</taxon>
        <taxon>Metazoa</taxon>
        <taxon>Ecdysozoa</taxon>
        <taxon>Arthropoda</taxon>
        <taxon>Crustacea</taxon>
        <taxon>Multicrustacea</taxon>
        <taxon>Malacostraca</taxon>
        <taxon>Eumalacostraca</taxon>
        <taxon>Eucarida</taxon>
        <taxon>Decapoda</taxon>
        <taxon>Pleocyemata</taxon>
        <taxon>Anomura</taxon>
        <taxon>Galatheoidea</taxon>
        <taxon>Porcellanidae</taxon>
        <taxon>Petrolisthes</taxon>
    </lineage>
</organism>
<reference evidence="7" key="1">
    <citation type="submission" date="2023-10" db="EMBL/GenBank/DDBJ databases">
        <title>Genome assemblies of two species of porcelain crab, Petrolisthes cinctipes and Petrolisthes manimaculis (Anomura: Porcellanidae).</title>
        <authorList>
            <person name="Angst P."/>
        </authorList>
    </citation>
    <scope>NUCLEOTIDE SEQUENCE</scope>
    <source>
        <strain evidence="7">PB745_01</strain>
        <tissue evidence="7">Gill</tissue>
    </source>
</reference>
<dbReference type="GO" id="GO:0005524">
    <property type="term" value="F:ATP binding"/>
    <property type="evidence" value="ECO:0007669"/>
    <property type="project" value="InterPro"/>
</dbReference>
<dbReference type="SUPFAM" id="SSF56112">
    <property type="entry name" value="Protein kinase-like (PK-like)"/>
    <property type="match status" value="1"/>
</dbReference>
<keyword evidence="5" id="KW-0141">cGMP biosynthesis</keyword>
<dbReference type="GO" id="GO:0005886">
    <property type="term" value="C:plasma membrane"/>
    <property type="evidence" value="ECO:0007669"/>
    <property type="project" value="TreeGrafter"/>
</dbReference>
<dbReference type="PROSITE" id="PS50011">
    <property type="entry name" value="PROTEIN_KINASE_DOM"/>
    <property type="match status" value="1"/>
</dbReference>
<dbReference type="InterPro" id="IPR001245">
    <property type="entry name" value="Ser-Thr/Tyr_kinase_cat_dom"/>
</dbReference>
<keyword evidence="3" id="KW-0547">Nucleotide-binding</keyword>
<dbReference type="GO" id="GO:0007168">
    <property type="term" value="P:receptor guanylyl cyclase signaling pathway"/>
    <property type="evidence" value="ECO:0007669"/>
    <property type="project" value="TreeGrafter"/>
</dbReference>
<dbReference type="GO" id="GO:0004016">
    <property type="term" value="F:adenylate cyclase activity"/>
    <property type="evidence" value="ECO:0007669"/>
    <property type="project" value="TreeGrafter"/>
</dbReference>
<evidence type="ECO:0000256" key="5">
    <source>
        <dbReference type="ARBA" id="ARBA00023293"/>
    </source>
</evidence>
<dbReference type="Proteomes" id="UP001286313">
    <property type="component" value="Unassembled WGS sequence"/>
</dbReference>
<dbReference type="Gene3D" id="1.10.510.10">
    <property type="entry name" value="Transferase(Phosphotransferase) domain 1"/>
    <property type="match status" value="1"/>
</dbReference>
<evidence type="ECO:0000256" key="1">
    <source>
        <dbReference type="ARBA" id="ARBA00001436"/>
    </source>
</evidence>
<dbReference type="GO" id="GO:0001653">
    <property type="term" value="F:peptide receptor activity"/>
    <property type="evidence" value="ECO:0007669"/>
    <property type="project" value="TreeGrafter"/>
</dbReference>
<comment type="caution">
    <text evidence="7">The sequence shown here is derived from an EMBL/GenBank/DDBJ whole genome shotgun (WGS) entry which is preliminary data.</text>
</comment>
<evidence type="ECO:0000313" key="7">
    <source>
        <dbReference type="EMBL" id="KAK3850789.1"/>
    </source>
</evidence>
<dbReference type="AlphaFoldDB" id="A0AAE1BKG1"/>
<sequence>MKDLQYEHLVRFIGLCVEAKPYCAVFTEYCPKGSLQDILENDSIKLDPMFKMSLMHDIVKGMAFLHSSEIRTHGNLKSSNCVVDSRFVLKLTDFGLHNLRGEKDNPDTHAYWRGKLWRAPELLRHTNPPEEGTQRADVYSFAIIVHEIVYRLGVFHVKTDNFTPQPDKAHSLQHLHQIPCNSLNRTIATVKTDPLQQ</sequence>
<dbReference type="PANTHER" id="PTHR11920">
    <property type="entry name" value="GUANYLYL CYCLASE"/>
    <property type="match status" value="1"/>
</dbReference>
<dbReference type="InterPro" id="IPR011009">
    <property type="entry name" value="Kinase-like_dom_sf"/>
</dbReference>
<proteinExistence type="predicted"/>
<dbReference type="InterPro" id="IPR050401">
    <property type="entry name" value="Cyclic_nucleotide_synthase"/>
</dbReference>
<dbReference type="EC" id="4.6.1.2" evidence="2"/>